<organism evidence="8 9">
    <name type="scientific">Chlamydia buteonis</name>
    <dbReference type="NCBI Taxonomy" id="2494525"/>
    <lineage>
        <taxon>Bacteria</taxon>
        <taxon>Pseudomonadati</taxon>
        <taxon>Chlamydiota</taxon>
        <taxon>Chlamydiia</taxon>
        <taxon>Chlamydiales</taxon>
        <taxon>Chlamydiaceae</taxon>
        <taxon>Chlamydia/Chlamydophila group</taxon>
        <taxon>Chlamydia</taxon>
    </lineage>
</organism>
<dbReference type="InterPro" id="IPR027417">
    <property type="entry name" value="P-loop_NTPase"/>
</dbReference>
<dbReference type="PANTHER" id="PTHR23359">
    <property type="entry name" value="NUCLEOTIDE KINASE"/>
    <property type="match status" value="1"/>
</dbReference>
<evidence type="ECO:0000256" key="5">
    <source>
        <dbReference type="HAMAP-Rule" id="MF_00235"/>
    </source>
</evidence>
<dbReference type="NCBIfam" id="NF001385">
    <property type="entry name" value="PRK00279.2-3"/>
    <property type="match status" value="1"/>
</dbReference>
<keyword evidence="4 5" id="KW-0418">Kinase</keyword>
<dbReference type="PRINTS" id="PR00094">
    <property type="entry name" value="ADENYLTKNASE"/>
</dbReference>
<dbReference type="InterPro" id="IPR033690">
    <property type="entry name" value="Adenylat_kinase_CS"/>
</dbReference>
<evidence type="ECO:0000256" key="2">
    <source>
        <dbReference type="ARBA" id="ARBA00022727"/>
    </source>
</evidence>
<keyword evidence="5 7" id="KW-0067">ATP-binding</keyword>
<comment type="function">
    <text evidence="5">Catalyzes the reversible transfer of the terminal phosphate group between ATP and AMP. Plays an important role in cellular energy homeostasis and in adenine nucleotide metabolism.</text>
</comment>
<dbReference type="Gene3D" id="3.40.50.300">
    <property type="entry name" value="P-loop containing nucleotide triphosphate hydrolases"/>
    <property type="match status" value="1"/>
</dbReference>
<keyword evidence="2 5" id="KW-0545">Nucleotide biosynthesis</keyword>
<evidence type="ECO:0000313" key="9">
    <source>
        <dbReference type="Proteomes" id="UP000683565"/>
    </source>
</evidence>
<dbReference type="RefSeq" id="WP_131744379.1">
    <property type="nucleotide sequence ID" value="NZ_CAAAFM010000002.1"/>
</dbReference>
<feature type="binding site" evidence="5">
    <location>
        <position position="170"/>
    </location>
    <ligand>
        <name>AMP</name>
        <dbReference type="ChEBI" id="CHEBI:456215"/>
    </ligand>
</feature>
<evidence type="ECO:0000256" key="4">
    <source>
        <dbReference type="ARBA" id="ARBA00022777"/>
    </source>
</evidence>
<feature type="binding site" evidence="5">
    <location>
        <position position="35"/>
    </location>
    <ligand>
        <name>AMP</name>
        <dbReference type="ChEBI" id="CHEBI:456215"/>
    </ligand>
</feature>
<name>A0ABX8LG26_9CHLA</name>
<comment type="caution">
    <text evidence="5">Lacks conserved residue(s) required for the propagation of feature annotation.</text>
</comment>
<evidence type="ECO:0000256" key="3">
    <source>
        <dbReference type="ARBA" id="ARBA00022741"/>
    </source>
</evidence>
<dbReference type="EMBL" id="CP067334">
    <property type="protein sequence ID" value="QXE28002.1"/>
    <property type="molecule type" value="Genomic_DNA"/>
</dbReference>
<comment type="pathway">
    <text evidence="5">Purine metabolism; AMP biosynthesis via salvage pathway; AMP from ADP: step 1/1.</text>
</comment>
<feature type="binding site" evidence="5">
    <location>
        <position position="96"/>
    </location>
    <ligand>
        <name>AMP</name>
        <dbReference type="ChEBI" id="CHEBI:456215"/>
    </ligand>
</feature>
<proteinExistence type="inferred from homology"/>
<feature type="binding site" evidence="5">
    <location>
        <begin position="139"/>
        <end position="140"/>
    </location>
    <ligand>
        <name>ATP</name>
        <dbReference type="ChEBI" id="CHEBI:30616"/>
    </ligand>
</feature>
<dbReference type="NCBIfam" id="NF001381">
    <property type="entry name" value="PRK00279.1-3"/>
    <property type="match status" value="1"/>
</dbReference>
<dbReference type="Proteomes" id="UP000683565">
    <property type="component" value="Chromosome"/>
</dbReference>
<comment type="domain">
    <text evidence="5">Consists of three domains, a large central CORE domain and two small peripheral domains, NMPbind and LID, which undergo movements during catalysis. The LID domain closes over the site of phosphoryl transfer upon ATP binding. Assembling and dissambling the active center during each catalytic cycle provides an effective means to prevent ATP hydrolysis.</text>
</comment>
<dbReference type="InterPro" id="IPR000850">
    <property type="entry name" value="Adenylat/UMP-CMP_kin"/>
</dbReference>
<dbReference type="SUPFAM" id="SSF57802">
    <property type="entry name" value="Rubredoxin-like"/>
    <property type="match status" value="1"/>
</dbReference>
<comment type="similarity">
    <text evidence="5 6">Belongs to the adenylate kinase family.</text>
</comment>
<reference evidence="8" key="1">
    <citation type="submission" date="2021-01" db="EMBL/GenBank/DDBJ databases">
        <title>Chlamydial infections in birds of prey presented to California wildlife rehabilitation facilities.</title>
        <authorList>
            <person name="Seibert B.A."/>
            <person name="Keel M.K."/>
            <person name="Kelly T.R."/>
            <person name="Nilsen R.A."/>
            <person name="Pesti D.R."/>
            <person name="Ciembor P.X."/>
            <person name="Gregory C.R."/>
            <person name="Ritchie B.W."/>
            <person name="Hawkins M.G."/>
        </authorList>
    </citation>
    <scope>NUCLEOTIDE SEQUENCE [LARGE SCALE GENOMIC DNA]</scope>
    <source>
        <strain evidence="8">SWA</strain>
    </source>
</reference>
<dbReference type="PROSITE" id="PS00113">
    <property type="entry name" value="ADENYLATE_KINASE"/>
    <property type="match status" value="1"/>
</dbReference>
<comment type="catalytic activity">
    <reaction evidence="5 7">
        <text>AMP + ATP = 2 ADP</text>
        <dbReference type="Rhea" id="RHEA:12973"/>
        <dbReference type="ChEBI" id="CHEBI:30616"/>
        <dbReference type="ChEBI" id="CHEBI:456215"/>
        <dbReference type="ChEBI" id="CHEBI:456216"/>
        <dbReference type="EC" id="2.7.4.3"/>
    </reaction>
</comment>
<keyword evidence="1 5" id="KW-0808">Transferase</keyword>
<accession>A0ABX8LG26</accession>
<dbReference type="EC" id="2.7.4.3" evidence="5 7"/>
<protein>
    <recommendedName>
        <fullName evidence="5 7">Adenylate kinase</fullName>
        <shortName evidence="5">AK</shortName>
        <ecNumber evidence="5 7">2.7.4.3</ecNumber>
    </recommendedName>
    <alternativeName>
        <fullName evidence="5">ATP-AMP transphosphorylase</fullName>
    </alternativeName>
    <alternativeName>
        <fullName evidence="5">ATP:AMP phosphotransferase</fullName>
    </alternativeName>
    <alternativeName>
        <fullName evidence="5">Adenylate monophosphate kinase</fullName>
    </alternativeName>
</protein>
<sequence>MLKNVFYIIMGPPGSGKGTQSQRLAHQLKLPHISSGELFRSAIESASPLGIEAAEYINQGFLVPDEIVWGMVQEALSQPECQSGCIIDGFPRTLGQAILLNDFFMQSHADYRVIQLDVSNEEIIRRIHSRFICPSCKHVYNQNQGFSECPACQIKLVRRSDDTLEVIHKRLEGYEKSTSPLIDYYQELGKLTRIPSEASPDDVFQSIEACIKA</sequence>
<keyword evidence="9" id="KW-1185">Reference proteome</keyword>
<evidence type="ECO:0000313" key="8">
    <source>
        <dbReference type="EMBL" id="QXE28002.1"/>
    </source>
</evidence>
<keyword evidence="3 5" id="KW-0547">Nucleotide-binding</keyword>
<comment type="subcellular location">
    <subcellularLocation>
        <location evidence="5 7">Cytoplasm</location>
    </subcellularLocation>
</comment>
<feature type="binding site" evidence="5">
    <location>
        <position position="40"/>
    </location>
    <ligand>
        <name>AMP</name>
        <dbReference type="ChEBI" id="CHEBI:456215"/>
    </ligand>
</feature>
<evidence type="ECO:0000256" key="6">
    <source>
        <dbReference type="RuleBase" id="RU003330"/>
    </source>
</evidence>
<feature type="binding site" evidence="5">
    <location>
        <position position="130"/>
    </location>
    <ligand>
        <name>ATP</name>
        <dbReference type="ChEBI" id="CHEBI:30616"/>
    </ligand>
</feature>
<keyword evidence="5" id="KW-0963">Cytoplasm</keyword>
<dbReference type="HAMAP" id="MF_00235">
    <property type="entry name" value="Adenylate_kinase_Adk"/>
    <property type="match status" value="1"/>
</dbReference>
<evidence type="ECO:0000256" key="7">
    <source>
        <dbReference type="RuleBase" id="RU003331"/>
    </source>
</evidence>
<dbReference type="CDD" id="cd01428">
    <property type="entry name" value="ADK"/>
    <property type="match status" value="1"/>
</dbReference>
<feature type="binding site" evidence="5">
    <location>
        <begin position="61"/>
        <end position="63"/>
    </location>
    <ligand>
        <name>AMP</name>
        <dbReference type="ChEBI" id="CHEBI:456215"/>
    </ligand>
</feature>
<dbReference type="GO" id="GO:0004017">
    <property type="term" value="F:AMP kinase activity"/>
    <property type="evidence" value="ECO:0007669"/>
    <property type="project" value="UniProtKB-EC"/>
</dbReference>
<feature type="binding site" evidence="5">
    <location>
        <position position="198"/>
    </location>
    <ligand>
        <name>ATP</name>
        <dbReference type="ChEBI" id="CHEBI:30616"/>
    </ligand>
</feature>
<gene>
    <name evidence="5" type="primary">adk</name>
    <name evidence="8" type="ORF">JJJ19_00320</name>
</gene>
<dbReference type="NCBIfam" id="TIGR01351">
    <property type="entry name" value="adk"/>
    <property type="match status" value="1"/>
</dbReference>
<dbReference type="SUPFAM" id="SSF52540">
    <property type="entry name" value="P-loop containing nucleoside triphosphate hydrolases"/>
    <property type="match status" value="1"/>
</dbReference>
<feature type="binding site" evidence="5">
    <location>
        <position position="159"/>
    </location>
    <ligand>
        <name>AMP</name>
        <dbReference type="ChEBI" id="CHEBI:456215"/>
    </ligand>
</feature>
<dbReference type="Pfam" id="PF00406">
    <property type="entry name" value="ADK"/>
    <property type="match status" value="1"/>
</dbReference>
<feature type="region of interest" description="NMP" evidence="5">
    <location>
        <begin position="34"/>
        <end position="63"/>
    </location>
</feature>
<dbReference type="InterPro" id="IPR006259">
    <property type="entry name" value="Adenyl_kin_sub"/>
</dbReference>
<comment type="subunit">
    <text evidence="5 7">Monomer.</text>
</comment>
<feature type="binding site" evidence="5">
    <location>
        <begin position="89"/>
        <end position="92"/>
    </location>
    <ligand>
        <name>AMP</name>
        <dbReference type="ChEBI" id="CHEBI:456215"/>
    </ligand>
</feature>
<evidence type="ECO:0000256" key="1">
    <source>
        <dbReference type="ARBA" id="ARBA00022679"/>
    </source>
</evidence>
<feature type="binding site" evidence="5">
    <location>
        <begin position="14"/>
        <end position="19"/>
    </location>
    <ligand>
        <name>ATP</name>
        <dbReference type="ChEBI" id="CHEBI:30616"/>
    </ligand>
</feature>